<evidence type="ECO:0000313" key="4">
    <source>
        <dbReference type="Proteomes" id="UP000620064"/>
    </source>
</evidence>
<evidence type="ECO:0000313" key="3">
    <source>
        <dbReference type="EMBL" id="GGP03002.1"/>
    </source>
</evidence>
<reference evidence="4" key="1">
    <citation type="journal article" date="2019" name="Int. J. Syst. Evol. Microbiol.">
        <title>The Global Catalogue of Microorganisms (GCM) 10K type strain sequencing project: providing services to taxonomists for standard genome sequencing and annotation.</title>
        <authorList>
            <consortium name="The Broad Institute Genomics Platform"/>
            <consortium name="The Broad Institute Genome Sequencing Center for Infectious Disease"/>
            <person name="Wu L."/>
            <person name="Ma J."/>
        </authorList>
    </citation>
    <scope>NUCLEOTIDE SEQUENCE [LARGE SCALE GENOMIC DNA]</scope>
    <source>
        <strain evidence="4">CGMCC 1.7656</strain>
    </source>
</reference>
<sequence>MTDLDLLHFEQLKLEVQAEYLKNHHPSSDEISKWKGIDIIYFQEDLRRKAKGNISEKSFYTYFKNSNTSKLPRIDMLNLLAIYADYQSWYDFKKNHLFANEFISEAEKPTEISIANEDSTAIEDSLEEFEEEKTEEIIPENSNLQNNTPENQINNNTEELPNKKKNNTVFDYYFRFQEYIWLGISVVLLAMVLVLIFWQRIFATEYTFTFIDADRNTKILDNIEIKILKENETPIQYNLEDGKDFVYPTQSKSLKMVVNSPFYKKDTIRRTLDPARTKEVIELEPDVYSQTLFYYSTNDINKKREELDKIISNNALIYQVYDNYGVETLNKQTYIGLVTTPTTSLKNFKMIETKVSPETRKIVLIKFKIQQDENK</sequence>
<keyword evidence="2" id="KW-0472">Membrane</keyword>
<protein>
    <submittedName>
        <fullName evidence="3">Uncharacterized protein</fullName>
    </submittedName>
</protein>
<evidence type="ECO:0000256" key="2">
    <source>
        <dbReference type="SAM" id="Phobius"/>
    </source>
</evidence>
<dbReference type="EMBL" id="BMLV01000002">
    <property type="protein sequence ID" value="GGP03002.1"/>
    <property type="molecule type" value="Genomic_DNA"/>
</dbReference>
<name>A0ABQ2NHJ0_9FLAO</name>
<accession>A0ABQ2NHJ0</accession>
<dbReference type="Proteomes" id="UP000620064">
    <property type="component" value="Unassembled WGS sequence"/>
</dbReference>
<comment type="caution">
    <text evidence="3">The sequence shown here is derived from an EMBL/GenBank/DDBJ whole genome shotgun (WGS) entry which is preliminary data.</text>
</comment>
<gene>
    <name evidence="3" type="ORF">GCM10010992_09660</name>
</gene>
<evidence type="ECO:0000256" key="1">
    <source>
        <dbReference type="SAM" id="MobiDB-lite"/>
    </source>
</evidence>
<feature type="compositionally biased region" description="Low complexity" evidence="1">
    <location>
        <begin position="139"/>
        <end position="159"/>
    </location>
</feature>
<keyword evidence="2" id="KW-1133">Transmembrane helix</keyword>
<proteinExistence type="predicted"/>
<keyword evidence="2" id="KW-0812">Transmembrane</keyword>
<feature type="transmembrane region" description="Helical" evidence="2">
    <location>
        <begin position="179"/>
        <end position="198"/>
    </location>
</feature>
<organism evidence="3 4">
    <name type="scientific">Cloacibacterium rupense</name>
    <dbReference type="NCBI Taxonomy" id="517423"/>
    <lineage>
        <taxon>Bacteria</taxon>
        <taxon>Pseudomonadati</taxon>
        <taxon>Bacteroidota</taxon>
        <taxon>Flavobacteriia</taxon>
        <taxon>Flavobacteriales</taxon>
        <taxon>Weeksellaceae</taxon>
    </lineage>
</organism>
<dbReference type="RefSeq" id="WP_188616956.1">
    <property type="nucleotide sequence ID" value="NZ_BMLV01000002.1"/>
</dbReference>
<keyword evidence="4" id="KW-1185">Reference proteome</keyword>
<feature type="region of interest" description="Disordered" evidence="1">
    <location>
        <begin position="134"/>
        <end position="160"/>
    </location>
</feature>